<gene>
    <name evidence="8" type="ORF">ASZ90_006475</name>
</gene>
<dbReference type="PIRSF" id="PIRSF037420">
    <property type="entry name" value="PQQ_syn_pqqE"/>
    <property type="match status" value="1"/>
</dbReference>
<dbReference type="InterPro" id="IPR050377">
    <property type="entry name" value="Radical_SAM_PqqE_MftC-like"/>
</dbReference>
<dbReference type="SFLD" id="SFLDG01067">
    <property type="entry name" value="SPASM/twitch_domain_containing"/>
    <property type="match status" value="1"/>
</dbReference>
<evidence type="ECO:0000256" key="1">
    <source>
        <dbReference type="ARBA" id="ARBA00001966"/>
    </source>
</evidence>
<dbReference type="InterPro" id="IPR023885">
    <property type="entry name" value="4Fe4S-binding_SPASM_dom"/>
</dbReference>
<dbReference type="GO" id="GO:0046872">
    <property type="term" value="F:metal ion binding"/>
    <property type="evidence" value="ECO:0007669"/>
    <property type="project" value="UniProtKB-KW"/>
</dbReference>
<evidence type="ECO:0000313" key="8">
    <source>
        <dbReference type="EMBL" id="KUG23669.1"/>
    </source>
</evidence>
<feature type="domain" description="Radical SAM core" evidence="7">
    <location>
        <begin position="26"/>
        <end position="256"/>
    </location>
</feature>
<comment type="caution">
    <text evidence="8">The sequence shown here is derived from an EMBL/GenBank/DDBJ whole genome shotgun (WGS) entry which is preliminary data.</text>
</comment>
<proteinExistence type="predicted"/>
<evidence type="ECO:0000256" key="5">
    <source>
        <dbReference type="ARBA" id="ARBA00023004"/>
    </source>
</evidence>
<protein>
    <submittedName>
        <fullName evidence="8">Radical sam domain heme biosynthesis protein</fullName>
    </submittedName>
</protein>
<organism evidence="8">
    <name type="scientific">hydrocarbon metagenome</name>
    <dbReference type="NCBI Taxonomy" id="938273"/>
    <lineage>
        <taxon>unclassified sequences</taxon>
        <taxon>metagenomes</taxon>
        <taxon>ecological metagenomes</taxon>
    </lineage>
</organism>
<dbReference type="Pfam" id="PF04055">
    <property type="entry name" value="Radical_SAM"/>
    <property type="match status" value="1"/>
</dbReference>
<evidence type="ECO:0000256" key="4">
    <source>
        <dbReference type="ARBA" id="ARBA00022723"/>
    </source>
</evidence>
<dbReference type="PANTHER" id="PTHR11228">
    <property type="entry name" value="RADICAL SAM DOMAIN PROTEIN"/>
    <property type="match status" value="1"/>
</dbReference>
<evidence type="ECO:0000256" key="2">
    <source>
        <dbReference type="ARBA" id="ARBA00022485"/>
    </source>
</evidence>
<keyword evidence="6" id="KW-0411">Iron-sulfur</keyword>
<dbReference type="NCBIfam" id="TIGR04085">
    <property type="entry name" value="rSAM_more_4Fe4S"/>
    <property type="match status" value="1"/>
</dbReference>
<dbReference type="InterPro" id="IPR013785">
    <property type="entry name" value="Aldolase_TIM"/>
</dbReference>
<evidence type="ECO:0000256" key="6">
    <source>
        <dbReference type="ARBA" id="ARBA00023014"/>
    </source>
</evidence>
<keyword evidence="5" id="KW-0408">Iron</keyword>
<dbReference type="SFLD" id="SFLDS00029">
    <property type="entry name" value="Radical_SAM"/>
    <property type="match status" value="1"/>
</dbReference>
<dbReference type="EMBL" id="LNQE01000890">
    <property type="protein sequence ID" value="KUG23669.1"/>
    <property type="molecule type" value="Genomic_DNA"/>
</dbReference>
<dbReference type="PANTHER" id="PTHR11228:SF7">
    <property type="entry name" value="PQQA PEPTIDE CYCLASE"/>
    <property type="match status" value="1"/>
</dbReference>
<evidence type="ECO:0000256" key="3">
    <source>
        <dbReference type="ARBA" id="ARBA00022691"/>
    </source>
</evidence>
<dbReference type="Pfam" id="PF13186">
    <property type="entry name" value="SPASM"/>
    <property type="match status" value="1"/>
</dbReference>
<dbReference type="CDD" id="cd21109">
    <property type="entry name" value="SPASM"/>
    <property type="match status" value="1"/>
</dbReference>
<dbReference type="AlphaFoldDB" id="A0A0W8FRY1"/>
<keyword evidence="3" id="KW-0949">S-adenosyl-L-methionine</keyword>
<dbReference type="PROSITE" id="PS51918">
    <property type="entry name" value="RADICAL_SAM"/>
    <property type="match status" value="1"/>
</dbReference>
<keyword evidence="4" id="KW-0479">Metal-binding</keyword>
<dbReference type="InterPro" id="IPR058240">
    <property type="entry name" value="rSAM_sf"/>
</dbReference>
<dbReference type="InterPro" id="IPR017200">
    <property type="entry name" value="PqqE-like"/>
</dbReference>
<sequence>MNLEKKNIAGGLLTIYQARINRLANKPIEPKVLAYSVTWRCNAGCSMCGLSTMDNSLKDINQELTSTQIGNAFGDKNLHSLDLIRFTGGEPFLKDDFTQIVHQIWEKAKPKLFYITTNGTFTDKIKDFVKSFQGKNMKLSIQVSLDAVSETHDQTRGVPGMANKAIETLEMLTALKKTVPVNIGINQAIIRENADEIESVNQLAKKMGVEHKVYVAVTPHESDILSKRKKQPELKLASHFTEDEKKQLYEKIEKIMEADQKSKDFSNINYIWHLVEKFLREGERKRILKEPGIVNLPCLAGFLYLRLLPNGDIMPCTIFSEPMGNIKEKSFSEIWHSEKADSMRKQVKNCRGCWVECDIVSNFVYSDYMLKYFIRNIRDSMKRNIHLYL</sequence>
<dbReference type="GO" id="GO:0051539">
    <property type="term" value="F:4 iron, 4 sulfur cluster binding"/>
    <property type="evidence" value="ECO:0007669"/>
    <property type="project" value="UniProtKB-KW"/>
</dbReference>
<reference evidence="8" key="1">
    <citation type="journal article" date="2015" name="Proc. Natl. Acad. Sci. U.S.A.">
        <title>Networks of energetic and metabolic interactions define dynamics in microbial communities.</title>
        <authorList>
            <person name="Embree M."/>
            <person name="Liu J.K."/>
            <person name="Al-Bassam M.M."/>
            <person name="Zengler K."/>
        </authorList>
    </citation>
    <scope>NUCLEOTIDE SEQUENCE</scope>
</reference>
<dbReference type="InterPro" id="IPR007197">
    <property type="entry name" value="rSAM"/>
</dbReference>
<dbReference type="CDD" id="cd01335">
    <property type="entry name" value="Radical_SAM"/>
    <property type="match status" value="1"/>
</dbReference>
<dbReference type="Gene3D" id="3.20.20.70">
    <property type="entry name" value="Aldolase class I"/>
    <property type="match status" value="1"/>
</dbReference>
<keyword evidence="2" id="KW-0004">4Fe-4S</keyword>
<evidence type="ECO:0000259" key="7">
    <source>
        <dbReference type="PROSITE" id="PS51918"/>
    </source>
</evidence>
<accession>A0A0W8FRY1</accession>
<comment type="cofactor">
    <cofactor evidence="1">
        <name>[4Fe-4S] cluster</name>
        <dbReference type="ChEBI" id="CHEBI:49883"/>
    </cofactor>
</comment>
<dbReference type="SUPFAM" id="SSF102114">
    <property type="entry name" value="Radical SAM enzymes"/>
    <property type="match status" value="1"/>
</dbReference>
<dbReference type="SFLD" id="SFLDG01386">
    <property type="entry name" value="main_SPASM_domain-containing"/>
    <property type="match status" value="1"/>
</dbReference>
<name>A0A0W8FRY1_9ZZZZ</name>
<dbReference type="GO" id="GO:0003824">
    <property type="term" value="F:catalytic activity"/>
    <property type="evidence" value="ECO:0007669"/>
    <property type="project" value="InterPro"/>
</dbReference>